<evidence type="ECO:0000256" key="2">
    <source>
        <dbReference type="SAM" id="Phobius"/>
    </source>
</evidence>
<comment type="caution">
    <text evidence="3">The sequence shown here is derived from an EMBL/GenBank/DDBJ whole genome shotgun (WGS) entry which is preliminary data.</text>
</comment>
<proteinExistence type="predicted"/>
<dbReference type="EMBL" id="SRID01000241">
    <property type="protein sequence ID" value="TGB00086.1"/>
    <property type="molecule type" value="Genomic_DNA"/>
</dbReference>
<evidence type="ECO:0000313" key="4">
    <source>
        <dbReference type="Proteomes" id="UP000297948"/>
    </source>
</evidence>
<keyword evidence="2" id="KW-0812">Transmembrane</keyword>
<dbReference type="InterPro" id="IPR048202">
    <property type="entry name" value="SCO1860-like"/>
</dbReference>
<dbReference type="NCBIfam" id="NF041528">
    <property type="entry name" value="strep_LAETG"/>
    <property type="match status" value="1"/>
</dbReference>
<keyword evidence="2" id="KW-1133">Transmembrane helix</keyword>
<protein>
    <submittedName>
        <fullName evidence="3">LPXTG cell wall anchor domain-containing protein</fullName>
    </submittedName>
</protein>
<dbReference type="Proteomes" id="UP000297948">
    <property type="component" value="Unassembled WGS sequence"/>
</dbReference>
<feature type="region of interest" description="Disordered" evidence="1">
    <location>
        <begin position="1"/>
        <end position="23"/>
    </location>
</feature>
<dbReference type="NCBIfam" id="NF041527">
    <property type="entry name" value="SCO1860_LAETG"/>
    <property type="match status" value="1"/>
</dbReference>
<dbReference type="NCBIfam" id="TIGR01167">
    <property type="entry name" value="LPXTG_anchor"/>
    <property type="match status" value="1"/>
</dbReference>
<keyword evidence="4" id="KW-1185">Reference proteome</keyword>
<dbReference type="NCBIfam" id="NF040603">
    <property type="entry name" value="choice_anch_P"/>
    <property type="match status" value="1"/>
</dbReference>
<name>A0A4Z0GTL5_9ACTN</name>
<evidence type="ECO:0000313" key="3">
    <source>
        <dbReference type="EMBL" id="TGB00086.1"/>
    </source>
</evidence>
<dbReference type="AlphaFoldDB" id="A0A4Z0GTL5"/>
<organism evidence="3 4">
    <name type="scientific">Streptomyces palmae</name>
    <dbReference type="NCBI Taxonomy" id="1701085"/>
    <lineage>
        <taxon>Bacteria</taxon>
        <taxon>Bacillati</taxon>
        <taxon>Actinomycetota</taxon>
        <taxon>Actinomycetes</taxon>
        <taxon>Kitasatosporales</taxon>
        <taxon>Streptomycetaceae</taxon>
        <taxon>Streptomyces</taxon>
    </lineage>
</organism>
<accession>A0A4Z0GTL5</accession>
<feature type="transmembrane region" description="Helical" evidence="2">
    <location>
        <begin position="367"/>
        <end position="386"/>
    </location>
</feature>
<sequence length="398" mass="39942">MRRRNPPDGVNSPRVADRSPYVPQICQASRPSASAKSPVVRCRRLQVSCGGSTHVSCSTNSLFGVPTRRLATAAAATAATVLIGAAPVHAAGGSEAASGSGAAGRSDATVLRTGLNVSLLNKTVQVPLNLALNEVKAPASANKTLLNATLDGVEGGKPVQVLRADVATARATVDRKRAEGYANLAHAKVHVPGLPLLSLIEVDAVTAKAVCEVGKAPRAQSSPLASALVLGQRVKLGASGTTKVDVPGVGTVRLDLGRTATTSRSAAATVLELNVAVDPLKLGVAKVQGKVTLAEASCHTPAGSTAPGDDTPGKPGDDNPGHEQPGQDKPGDPGQDPKDPGKGSDVHSQTGSGDDLAETGGSSNTPYVAGGAAALVALGGGSLVWARKRRAAAVREHG</sequence>
<reference evidence="3 4" key="1">
    <citation type="submission" date="2019-03" db="EMBL/GenBank/DDBJ databases">
        <authorList>
            <person name="Gonzalez-Pimentel J.L."/>
        </authorList>
    </citation>
    <scope>NUCLEOTIDE SEQUENCE [LARGE SCALE GENOMIC DNA]</scope>
    <source>
        <strain evidence="3 4">JCM 31289</strain>
    </source>
</reference>
<gene>
    <name evidence="3" type="ORF">E4099_22020</name>
</gene>
<dbReference type="OrthoDB" id="3853778at2"/>
<keyword evidence="2" id="KW-0472">Membrane</keyword>
<feature type="region of interest" description="Disordered" evidence="1">
    <location>
        <begin position="298"/>
        <end position="368"/>
    </location>
</feature>
<feature type="compositionally biased region" description="Basic and acidic residues" evidence="1">
    <location>
        <begin position="311"/>
        <end position="345"/>
    </location>
</feature>
<evidence type="ECO:0000256" key="1">
    <source>
        <dbReference type="SAM" id="MobiDB-lite"/>
    </source>
</evidence>